<dbReference type="Pfam" id="PF09594">
    <property type="entry name" value="GT87"/>
    <property type="match status" value="1"/>
</dbReference>
<evidence type="ECO:0000256" key="2">
    <source>
        <dbReference type="ARBA" id="ARBA00022475"/>
    </source>
</evidence>
<evidence type="ECO:0000313" key="10">
    <source>
        <dbReference type="EMBL" id="MBB3662790.1"/>
    </source>
</evidence>
<evidence type="ECO:0000256" key="4">
    <source>
        <dbReference type="ARBA" id="ARBA00022692"/>
    </source>
</evidence>
<feature type="transmembrane region" description="Helical" evidence="9">
    <location>
        <begin position="350"/>
        <end position="368"/>
    </location>
</feature>
<comment type="similarity">
    <text evidence="7">Belongs to the glycosyltransferase 87 family.</text>
</comment>
<feature type="transmembrane region" description="Helical" evidence="9">
    <location>
        <begin position="272"/>
        <end position="305"/>
    </location>
</feature>
<keyword evidence="3" id="KW-0808">Transferase</keyword>
<feature type="region of interest" description="Disordered" evidence="8">
    <location>
        <begin position="1"/>
        <end position="86"/>
    </location>
</feature>
<keyword evidence="5 9" id="KW-1133">Transmembrane helix</keyword>
<evidence type="ECO:0000256" key="9">
    <source>
        <dbReference type="SAM" id="Phobius"/>
    </source>
</evidence>
<dbReference type="GO" id="GO:0016758">
    <property type="term" value="F:hexosyltransferase activity"/>
    <property type="evidence" value="ECO:0007669"/>
    <property type="project" value="InterPro"/>
</dbReference>
<evidence type="ECO:0000256" key="8">
    <source>
        <dbReference type="SAM" id="MobiDB-lite"/>
    </source>
</evidence>
<feature type="compositionally biased region" description="Polar residues" evidence="8">
    <location>
        <begin position="600"/>
        <end position="616"/>
    </location>
</feature>
<proteinExistence type="inferred from homology"/>
<name>A0A839XHN3_9PSEU</name>
<accession>A0A839XHN3</accession>
<keyword evidence="4 9" id="KW-0812">Transmembrane</keyword>
<dbReference type="InterPro" id="IPR018584">
    <property type="entry name" value="GT87"/>
</dbReference>
<protein>
    <submittedName>
        <fullName evidence="10">Putative membrane protein</fullName>
    </submittedName>
</protein>
<evidence type="ECO:0000256" key="5">
    <source>
        <dbReference type="ARBA" id="ARBA00022989"/>
    </source>
</evidence>
<feature type="compositionally biased region" description="Polar residues" evidence="8">
    <location>
        <begin position="1"/>
        <end position="21"/>
    </location>
</feature>
<feature type="transmembrane region" description="Helical" evidence="9">
    <location>
        <begin position="239"/>
        <end position="260"/>
    </location>
</feature>
<feature type="transmembrane region" description="Helical" evidence="9">
    <location>
        <begin position="418"/>
        <end position="437"/>
    </location>
</feature>
<feature type="compositionally biased region" description="Low complexity" evidence="8">
    <location>
        <begin position="584"/>
        <end position="599"/>
    </location>
</feature>
<keyword evidence="6 9" id="KW-0472">Membrane</keyword>
<evidence type="ECO:0000313" key="11">
    <source>
        <dbReference type="Proteomes" id="UP000564573"/>
    </source>
</evidence>
<evidence type="ECO:0000256" key="1">
    <source>
        <dbReference type="ARBA" id="ARBA00004651"/>
    </source>
</evidence>
<reference evidence="10 11" key="1">
    <citation type="submission" date="2020-08" db="EMBL/GenBank/DDBJ databases">
        <title>Sequencing the genomes of 1000 actinobacteria strains.</title>
        <authorList>
            <person name="Klenk H.-P."/>
        </authorList>
    </citation>
    <scope>NUCLEOTIDE SEQUENCE [LARGE SCALE GENOMIC DNA]</scope>
    <source>
        <strain evidence="10 11">DSM 45267</strain>
    </source>
</reference>
<feature type="region of interest" description="Disordered" evidence="8">
    <location>
        <begin position="578"/>
        <end position="616"/>
    </location>
</feature>
<evidence type="ECO:0000256" key="7">
    <source>
        <dbReference type="ARBA" id="ARBA00024033"/>
    </source>
</evidence>
<dbReference type="AlphaFoldDB" id="A0A839XHN3"/>
<dbReference type="GO" id="GO:0005886">
    <property type="term" value="C:plasma membrane"/>
    <property type="evidence" value="ECO:0007669"/>
    <property type="project" value="UniProtKB-SubCell"/>
</dbReference>
<feature type="transmembrane region" description="Helical" evidence="9">
    <location>
        <begin position="311"/>
        <end position="338"/>
    </location>
</feature>
<sequence>MPSDTPSSSSHAGSADGTDNGSGDEPDPPGTIDSESAGAESTDAESTGSDPAGAGPAERERADRQLDDPAGTPETASLDPSQRVIPSHTDPVAAKVTTPLGGPLGEHAAVGRHWFWSPLRVGLLLGVIALMLSWFGKAACIQQYEDAAGNLQLDWQSNRQYVAMCYSDIVPLYTAERLDQSDTFPYATHWSEEVSEGEFQRRYMEYPVLTGLFQWVNAKLTHGWVGVADRGLLPGALPVAVYFNITALLLAAAWLTTIWATARIARRRPWDAALVAISPLVVVHAFTNFDTLAVALAMCGLLAWARHRPVVAGVLLGLGAAAKLYPLLLLGPLLVLCIRAGRTGDWLKTTLATGGTWLVVNLPFLAAFTEGWREFFRLNTERPMDPDSIYNVISYFTGWAGFDGPLGAGQTPSVLNTVSAVLFLLGCIGVAYVALTAPRRPRLAQLCFLVVAVFLLTNKVWSPQYSLWLVPLAVLAIPRWRLLLSWMLVDALVWAPRMLSYVDVEDKGLPDDWFLASVVVRDLMVVALCVLIVREIYRPSSDLVRCPSGPGSGDDDPMGGVLSGARDAVVLPRMSSLLRRRPAAESATESATASPSTSRGGTSNGESAPESTWNGR</sequence>
<evidence type="ECO:0000256" key="6">
    <source>
        <dbReference type="ARBA" id="ARBA00023136"/>
    </source>
</evidence>
<keyword evidence="2" id="KW-1003">Cell membrane</keyword>
<gene>
    <name evidence="10" type="ORF">FB384_001694</name>
</gene>
<evidence type="ECO:0000256" key="3">
    <source>
        <dbReference type="ARBA" id="ARBA00022679"/>
    </source>
</evidence>
<keyword evidence="11" id="KW-1185">Reference proteome</keyword>
<dbReference type="EMBL" id="JACIBS010000001">
    <property type="protein sequence ID" value="MBB3662790.1"/>
    <property type="molecule type" value="Genomic_DNA"/>
</dbReference>
<feature type="compositionally biased region" description="Basic and acidic residues" evidence="8">
    <location>
        <begin position="57"/>
        <end position="67"/>
    </location>
</feature>
<dbReference type="Proteomes" id="UP000564573">
    <property type="component" value="Unassembled WGS sequence"/>
</dbReference>
<comment type="subcellular location">
    <subcellularLocation>
        <location evidence="1">Cell membrane</location>
        <topology evidence="1">Multi-pass membrane protein</topology>
    </subcellularLocation>
</comment>
<feature type="transmembrane region" description="Helical" evidence="9">
    <location>
        <begin position="443"/>
        <end position="461"/>
    </location>
</feature>
<comment type="caution">
    <text evidence="10">The sequence shown here is derived from an EMBL/GenBank/DDBJ whole genome shotgun (WGS) entry which is preliminary data.</text>
</comment>
<organism evidence="10 11">
    <name type="scientific">Prauserella sediminis</name>
    <dbReference type="NCBI Taxonomy" id="577680"/>
    <lineage>
        <taxon>Bacteria</taxon>
        <taxon>Bacillati</taxon>
        <taxon>Actinomycetota</taxon>
        <taxon>Actinomycetes</taxon>
        <taxon>Pseudonocardiales</taxon>
        <taxon>Pseudonocardiaceae</taxon>
        <taxon>Prauserella</taxon>
        <taxon>Prauserella salsuginis group</taxon>
    </lineage>
</organism>